<keyword evidence="3 7" id="KW-0812">Transmembrane</keyword>
<evidence type="ECO:0000256" key="3">
    <source>
        <dbReference type="ARBA" id="ARBA00022692"/>
    </source>
</evidence>
<dbReference type="AlphaFoldDB" id="A0A7K9DMJ3"/>
<dbReference type="InterPro" id="IPR008253">
    <property type="entry name" value="Marvel"/>
</dbReference>
<evidence type="ECO:0000259" key="9">
    <source>
        <dbReference type="PROSITE" id="PS51225"/>
    </source>
</evidence>
<feature type="transmembrane region" description="Helical" evidence="8">
    <location>
        <begin position="140"/>
        <end position="163"/>
    </location>
</feature>
<dbReference type="Pfam" id="PF01284">
    <property type="entry name" value="MARVEL"/>
    <property type="match status" value="1"/>
</dbReference>
<keyword evidence="4 8" id="KW-1133">Transmembrane helix</keyword>
<dbReference type="PANTHER" id="PTHR10306">
    <property type="entry name" value="SYNAPTOPHYSIN"/>
    <property type="match status" value="1"/>
</dbReference>
<evidence type="ECO:0000256" key="4">
    <source>
        <dbReference type="ARBA" id="ARBA00022989"/>
    </source>
</evidence>
<evidence type="ECO:0000256" key="2">
    <source>
        <dbReference type="ARBA" id="ARBA00006476"/>
    </source>
</evidence>
<accession>A0A7K9DMJ3</accession>
<dbReference type="Proteomes" id="UP000518305">
    <property type="component" value="Unassembled WGS sequence"/>
</dbReference>
<evidence type="ECO:0000256" key="6">
    <source>
        <dbReference type="ARBA" id="ARBA00023180"/>
    </source>
</evidence>
<protein>
    <submittedName>
        <fullName evidence="10">SYPL1 protein</fullName>
    </submittedName>
</protein>
<dbReference type="PROSITE" id="PS51225">
    <property type="entry name" value="MARVEL"/>
    <property type="match status" value="1"/>
</dbReference>
<dbReference type="GO" id="GO:0030672">
    <property type="term" value="C:synaptic vesicle membrane"/>
    <property type="evidence" value="ECO:0007669"/>
    <property type="project" value="TreeGrafter"/>
</dbReference>
<name>A0A7K9DMJ3_9AVES</name>
<sequence length="207" mass="22319">CGSLLVALVLSRMASFRVDWGLLLEPVGFIKALELFFSIFAFATCGGFHGETTILVSCKGVVNKTVTAAFAYPFRLDTVVFSAPDPKRCGGTWTDVYLVGDFSSSARFFVLLAVLVFLYCIAALVLYIGCKHIYQQNNKLLLTDLGITVIIAFLWLVSTFVWAKALADIKMSTGASITPGIESCKTPGTTCHFASVTSMGTLNVSVV</sequence>
<dbReference type="InterPro" id="IPR001285">
    <property type="entry name" value="Synaptophysin/porin"/>
</dbReference>
<dbReference type="PANTHER" id="PTHR10306:SF9">
    <property type="entry name" value="SYNAPTOPHYSIN-LIKE PROTEIN 1"/>
    <property type="match status" value="1"/>
</dbReference>
<evidence type="ECO:0000313" key="11">
    <source>
        <dbReference type="Proteomes" id="UP000518305"/>
    </source>
</evidence>
<comment type="caution">
    <text evidence="10">The sequence shown here is derived from an EMBL/GenBank/DDBJ whole genome shotgun (WGS) entry which is preliminary data.</text>
</comment>
<dbReference type="EMBL" id="VWZJ01012152">
    <property type="protein sequence ID" value="NXG65430.1"/>
    <property type="molecule type" value="Genomic_DNA"/>
</dbReference>
<reference evidence="10 11" key="1">
    <citation type="submission" date="2019-09" db="EMBL/GenBank/DDBJ databases">
        <title>Bird 10,000 Genomes (B10K) Project - Family phase.</title>
        <authorList>
            <person name="Zhang G."/>
        </authorList>
    </citation>
    <scope>NUCLEOTIDE SEQUENCE [LARGE SCALE GENOMIC DNA]</scope>
    <source>
        <strain evidence="10">B10K-DU-001-23</strain>
        <tissue evidence="10">Muscle</tissue>
    </source>
</reference>
<evidence type="ECO:0000256" key="5">
    <source>
        <dbReference type="ARBA" id="ARBA00023136"/>
    </source>
</evidence>
<feature type="non-terminal residue" evidence="10">
    <location>
        <position position="1"/>
    </location>
</feature>
<organism evidence="10 11">
    <name type="scientific">Hemiprocne comata</name>
    <dbReference type="NCBI Taxonomy" id="243314"/>
    <lineage>
        <taxon>Eukaryota</taxon>
        <taxon>Metazoa</taxon>
        <taxon>Chordata</taxon>
        <taxon>Craniata</taxon>
        <taxon>Vertebrata</taxon>
        <taxon>Euteleostomi</taxon>
        <taxon>Archelosauria</taxon>
        <taxon>Archosauria</taxon>
        <taxon>Dinosauria</taxon>
        <taxon>Saurischia</taxon>
        <taxon>Theropoda</taxon>
        <taxon>Coelurosauria</taxon>
        <taxon>Aves</taxon>
        <taxon>Neognathae</taxon>
        <taxon>Neoaves</taxon>
        <taxon>Strisores</taxon>
        <taxon>Apodiformes</taxon>
        <taxon>Apodidae</taxon>
        <taxon>Hemiprocninae</taxon>
        <taxon>Hemiprocne</taxon>
    </lineage>
</organism>
<feature type="transmembrane region" description="Helical" evidence="8">
    <location>
        <begin position="108"/>
        <end position="128"/>
    </location>
</feature>
<evidence type="ECO:0000313" key="10">
    <source>
        <dbReference type="EMBL" id="NXG65430.1"/>
    </source>
</evidence>
<gene>
    <name evidence="10" type="primary">Sypl1</name>
    <name evidence="10" type="ORF">HEMCOM_R03534</name>
</gene>
<evidence type="ECO:0000256" key="8">
    <source>
        <dbReference type="SAM" id="Phobius"/>
    </source>
</evidence>
<feature type="domain" description="MARVEL" evidence="9">
    <location>
        <begin position="22"/>
        <end position="207"/>
    </location>
</feature>
<evidence type="ECO:0000256" key="7">
    <source>
        <dbReference type="PROSITE-ProRule" id="PRU00581"/>
    </source>
</evidence>
<feature type="non-terminal residue" evidence="10">
    <location>
        <position position="207"/>
    </location>
</feature>
<keyword evidence="6" id="KW-0325">Glycoprotein</keyword>
<comment type="similarity">
    <text evidence="2">Belongs to the synaptophysin/synaptobrevin family.</text>
</comment>
<dbReference type="PRINTS" id="PR00220">
    <property type="entry name" value="SYNAPTOPHYSN"/>
</dbReference>
<dbReference type="OrthoDB" id="10006326at2759"/>
<keyword evidence="11" id="KW-1185">Reference proteome</keyword>
<evidence type="ECO:0000256" key="1">
    <source>
        <dbReference type="ARBA" id="ARBA00004141"/>
    </source>
</evidence>
<keyword evidence="5 7" id="KW-0472">Membrane</keyword>
<comment type="subcellular location">
    <subcellularLocation>
        <location evidence="1">Membrane</location>
        <topology evidence="1">Multi-pass membrane protein</topology>
    </subcellularLocation>
</comment>
<proteinExistence type="inferred from homology"/>